<dbReference type="EMBL" id="CP024899">
    <property type="protein sequence ID" value="ATX67718.1"/>
    <property type="molecule type" value="Genomic_DNA"/>
</dbReference>
<sequence>MVRPNEAAPLKVTRINEAWEILTGEKLFVDSKADIGNDYRRFATVFSELFEIMRDEWRWQPHDWLDLQGFLWIAIDKTTPVPIDPNQDLAVDLRHEGTVLMKPVNLILYGPPGTGKTYSSAAEAVRLCGEEVPNNRDALMEVYDRLLAEGRIEFVTFHQSMAYEDFVEGRQPMTGTEDDESSASTGFRLEPVLGTFRRIVKRAETSKGRASAADSLKLAGRQVFKMSIGEANNPEDAHLFEDAIKGGYAVLGFEDIDWSDKRFEAREAFIDACKAKGAHNANVDARSGVVQMPFIFRNWVRKGDIVVVSKGNALFRAIGVFTGDYEFCPRPEGDYGHRRAVRWIWVDREGAPVEEIYSRRFMQKSIYMLFDSELNVPALERYMNSQQVEGTADPEPFVLIIDEINRANISKVFGELITLLEPDKRLGQRNQIKVRLPYSGDEFGVPSNLHILGTMNTADRSIALLDTALRRRFTFRELMPDPSVLEDAAERTGIDLPRILTTINDRIEYLYDREHQIGHAYFTGCETRGDVDEIMRHKVIPLLAEYFFEDWARIAAVLGDLETHDRDISGGFLNRSALKAPPGLDNGEALPRFRWSVRSVKEGFSYTRLLES</sequence>
<evidence type="ECO:0000259" key="1">
    <source>
        <dbReference type="SMART" id="SM00382"/>
    </source>
</evidence>
<protein>
    <submittedName>
        <fullName evidence="2">AAA family ATPase</fullName>
    </submittedName>
</protein>
<dbReference type="Pfam" id="PF07728">
    <property type="entry name" value="AAA_5"/>
    <property type="match status" value="1"/>
</dbReference>
<dbReference type="InterPro" id="IPR011704">
    <property type="entry name" value="ATPase_dyneun-rel_AAA"/>
</dbReference>
<dbReference type="PANTHER" id="PTHR37291">
    <property type="entry name" value="5-METHYLCYTOSINE-SPECIFIC RESTRICTION ENZYME B"/>
    <property type="match status" value="1"/>
</dbReference>
<dbReference type="REBASE" id="225866">
    <property type="entry name" value="Rba05McrBCP"/>
</dbReference>
<dbReference type="InterPro" id="IPR052934">
    <property type="entry name" value="Methyl-DNA_Rec/Restrict_Enz"/>
</dbReference>
<evidence type="ECO:0000313" key="2">
    <source>
        <dbReference type="EMBL" id="ATX67718.1"/>
    </source>
</evidence>
<dbReference type="STRING" id="441209.GCA_001870665_00388"/>
<dbReference type="AlphaFoldDB" id="A0A2K8KKT8"/>
<proteinExistence type="predicted"/>
<dbReference type="Gene3D" id="3.40.50.300">
    <property type="entry name" value="P-loop containing nucleotide triphosphate hydrolases"/>
    <property type="match status" value="2"/>
</dbReference>
<dbReference type="KEGG" id="rbg:BG454_06450"/>
<dbReference type="OrthoDB" id="9781481at2"/>
<dbReference type="GO" id="GO:0005524">
    <property type="term" value="F:ATP binding"/>
    <property type="evidence" value="ECO:0007669"/>
    <property type="project" value="InterPro"/>
</dbReference>
<dbReference type="PANTHER" id="PTHR37291:SF1">
    <property type="entry name" value="TYPE IV METHYL-DIRECTED RESTRICTION ENZYME ECOKMCRB SUBUNIT"/>
    <property type="match status" value="1"/>
</dbReference>
<accession>A0A2K8KKT8</accession>
<dbReference type="GO" id="GO:0016887">
    <property type="term" value="F:ATP hydrolysis activity"/>
    <property type="evidence" value="ECO:0007669"/>
    <property type="project" value="InterPro"/>
</dbReference>
<dbReference type="SMART" id="SM00382">
    <property type="entry name" value="AAA"/>
    <property type="match status" value="1"/>
</dbReference>
<reference evidence="2 3" key="1">
    <citation type="submission" date="2017-11" db="EMBL/GenBank/DDBJ databases">
        <title>Revised Sequence and Annotation of the Rhodobaca barguzinensis strain alga05 Genome.</title>
        <authorList>
            <person name="Kopejtka K."/>
            <person name="Tomasch J.M."/>
            <person name="Bunk B."/>
            <person name="Koblizek M."/>
        </authorList>
    </citation>
    <scope>NUCLEOTIDE SEQUENCE [LARGE SCALE GENOMIC DNA]</scope>
    <source>
        <strain evidence="3">alga05</strain>
    </source>
</reference>
<dbReference type="Proteomes" id="UP000228948">
    <property type="component" value="Chromosome"/>
</dbReference>
<dbReference type="SUPFAM" id="SSF52540">
    <property type="entry name" value="P-loop containing nucleoside triphosphate hydrolases"/>
    <property type="match status" value="1"/>
</dbReference>
<evidence type="ECO:0000313" key="3">
    <source>
        <dbReference type="Proteomes" id="UP000228948"/>
    </source>
</evidence>
<feature type="domain" description="AAA+ ATPase" evidence="1">
    <location>
        <begin position="102"/>
        <end position="483"/>
    </location>
</feature>
<dbReference type="InterPro" id="IPR027417">
    <property type="entry name" value="P-loop_NTPase"/>
</dbReference>
<gene>
    <name evidence="2" type="ORF">BG454_06450</name>
</gene>
<name>A0A2K8KKT8_9RHOB</name>
<keyword evidence="3" id="KW-1185">Reference proteome</keyword>
<dbReference type="InterPro" id="IPR003593">
    <property type="entry name" value="AAA+_ATPase"/>
</dbReference>
<organism evidence="2 3">
    <name type="scientific">Roseinatronobacter bogoriensis subsp. barguzinensis</name>
    <dbReference type="NCBI Taxonomy" id="441209"/>
    <lineage>
        <taxon>Bacteria</taxon>
        <taxon>Pseudomonadati</taxon>
        <taxon>Pseudomonadota</taxon>
        <taxon>Alphaproteobacteria</taxon>
        <taxon>Rhodobacterales</taxon>
        <taxon>Paracoccaceae</taxon>
        <taxon>Roseinatronobacter</taxon>
    </lineage>
</organism>